<evidence type="ECO:0000256" key="1">
    <source>
        <dbReference type="ARBA" id="ARBA00022676"/>
    </source>
</evidence>
<accession>A0ABW4G065</accession>
<dbReference type="Pfam" id="PF13692">
    <property type="entry name" value="Glyco_trans_1_4"/>
    <property type="match status" value="1"/>
</dbReference>
<evidence type="ECO:0000256" key="2">
    <source>
        <dbReference type="ARBA" id="ARBA00022679"/>
    </source>
</evidence>
<keyword evidence="2 4" id="KW-0808">Transferase</keyword>
<evidence type="ECO:0000313" key="5">
    <source>
        <dbReference type="Proteomes" id="UP001597097"/>
    </source>
</evidence>
<keyword evidence="5" id="KW-1185">Reference proteome</keyword>
<protein>
    <submittedName>
        <fullName evidence="4">Glycosyltransferase</fullName>
        <ecNumber evidence="4">2.4.-.-</ecNumber>
    </submittedName>
</protein>
<feature type="domain" description="Glycosyltransferase subfamily 4-like N-terminal" evidence="3">
    <location>
        <begin position="22"/>
        <end position="183"/>
    </location>
</feature>
<dbReference type="EMBL" id="JBHUCM010000005">
    <property type="protein sequence ID" value="MFD1536110.1"/>
    <property type="molecule type" value="Genomic_DNA"/>
</dbReference>
<dbReference type="GO" id="GO:0016757">
    <property type="term" value="F:glycosyltransferase activity"/>
    <property type="evidence" value="ECO:0007669"/>
    <property type="project" value="UniProtKB-KW"/>
</dbReference>
<evidence type="ECO:0000259" key="3">
    <source>
        <dbReference type="Pfam" id="PF13579"/>
    </source>
</evidence>
<dbReference type="Pfam" id="PF13579">
    <property type="entry name" value="Glyco_trans_4_4"/>
    <property type="match status" value="1"/>
</dbReference>
<dbReference type="InterPro" id="IPR028098">
    <property type="entry name" value="Glyco_trans_4-like_N"/>
</dbReference>
<name>A0ABW4G065_9ACTN</name>
<reference evidence="5" key="1">
    <citation type="journal article" date="2019" name="Int. J. Syst. Evol. Microbiol.">
        <title>The Global Catalogue of Microorganisms (GCM) 10K type strain sequencing project: providing services to taxonomists for standard genome sequencing and annotation.</title>
        <authorList>
            <consortium name="The Broad Institute Genomics Platform"/>
            <consortium name="The Broad Institute Genome Sequencing Center for Infectious Disease"/>
            <person name="Wu L."/>
            <person name="Ma J."/>
        </authorList>
    </citation>
    <scope>NUCLEOTIDE SEQUENCE [LARGE SCALE GENOMIC DNA]</scope>
    <source>
        <strain evidence="5">CGMCC 1.15399</strain>
    </source>
</reference>
<dbReference type="Proteomes" id="UP001597097">
    <property type="component" value="Unassembled WGS sequence"/>
</dbReference>
<comment type="caution">
    <text evidence="4">The sequence shown here is derived from an EMBL/GenBank/DDBJ whole genome shotgun (WGS) entry which is preliminary data.</text>
</comment>
<organism evidence="4 5">
    <name type="scientific">Nonomuraea guangzhouensis</name>
    <dbReference type="NCBI Taxonomy" id="1291555"/>
    <lineage>
        <taxon>Bacteria</taxon>
        <taxon>Bacillati</taxon>
        <taxon>Actinomycetota</taxon>
        <taxon>Actinomycetes</taxon>
        <taxon>Streptosporangiales</taxon>
        <taxon>Streptosporangiaceae</taxon>
        <taxon>Nonomuraea</taxon>
    </lineage>
</organism>
<dbReference type="RefSeq" id="WP_219533818.1">
    <property type="nucleotide sequence ID" value="NZ_JAHKRM010000019.1"/>
</dbReference>
<dbReference type="EC" id="2.4.-.-" evidence="4"/>
<evidence type="ECO:0000313" key="4">
    <source>
        <dbReference type="EMBL" id="MFD1536110.1"/>
    </source>
</evidence>
<gene>
    <name evidence="4" type="ORF">ACFSJ0_03630</name>
</gene>
<dbReference type="PANTHER" id="PTHR12526">
    <property type="entry name" value="GLYCOSYLTRANSFERASE"/>
    <property type="match status" value="1"/>
</dbReference>
<proteinExistence type="predicted"/>
<sequence length="383" mass="41736">MRKRDRSALRRVAFLIPHLGRGGAEAQISLLAQGLSNRGIEVHMFLISKSGPHEAVLRDAGITVHHLGFGRKPSGAPDLVRCLRGFARLITSLRRIQPDVLHAYLFEGRMLGAPAARLAGVPVMVAGRRNAGEPEQRHRRVLVLERAMTRITDHVVANAIAVAEEARTVVKIPARKLSVIYNGLRASAFERAEPASIDTELPVVLCVARLAPQKGHTVLLDAASRLVRRGRPCTFLLAGEGRERHRLEELVRELGVDVRFLGDRTDVTALLANADVVVLPSLWEGLSNAVMEAMAAGRPIVATAIGGTPELLEGRGILVPASDAEALVDGIVRVLDDPDLAASLGRAARAWAREHLDVDVLIDQHIQLYQRLARIQKDWMGKS</sequence>
<keyword evidence="1 4" id="KW-0328">Glycosyltransferase</keyword>